<dbReference type="AlphaFoldDB" id="A0A914QAM0"/>
<protein>
    <submittedName>
        <fullName evidence="2">Uncharacterized protein</fullName>
    </submittedName>
</protein>
<proteinExistence type="predicted"/>
<dbReference type="WBParaSite" id="PDA_v2.g24216.t1">
    <property type="protein sequence ID" value="PDA_v2.g24216.t1"/>
    <property type="gene ID" value="PDA_v2.g24216"/>
</dbReference>
<sequence>MLLSDEIHGKDVGEDVVLSGSGSINLTLTHGMLKFEVCDNCAGTSRVCYESLNGWEDVEAIGSCSVPNSCEFEVKDDKDGIYFGTQKVFKDEFIRTVDGSCLSTMMKFPKAHVLPNQNYKSCEPKMDNGKML</sequence>
<dbReference type="Proteomes" id="UP000887578">
    <property type="component" value="Unplaced"/>
</dbReference>
<accession>A0A914QAM0</accession>
<keyword evidence="1" id="KW-1185">Reference proteome</keyword>
<name>A0A914QAM0_9BILA</name>
<evidence type="ECO:0000313" key="2">
    <source>
        <dbReference type="WBParaSite" id="PDA_v2.g24216.t1"/>
    </source>
</evidence>
<reference evidence="2" key="1">
    <citation type="submission" date="2022-11" db="UniProtKB">
        <authorList>
            <consortium name="WormBaseParasite"/>
        </authorList>
    </citation>
    <scope>IDENTIFICATION</scope>
</reference>
<organism evidence="1 2">
    <name type="scientific">Panagrolaimus davidi</name>
    <dbReference type="NCBI Taxonomy" id="227884"/>
    <lineage>
        <taxon>Eukaryota</taxon>
        <taxon>Metazoa</taxon>
        <taxon>Ecdysozoa</taxon>
        <taxon>Nematoda</taxon>
        <taxon>Chromadorea</taxon>
        <taxon>Rhabditida</taxon>
        <taxon>Tylenchina</taxon>
        <taxon>Panagrolaimomorpha</taxon>
        <taxon>Panagrolaimoidea</taxon>
        <taxon>Panagrolaimidae</taxon>
        <taxon>Panagrolaimus</taxon>
    </lineage>
</organism>
<evidence type="ECO:0000313" key="1">
    <source>
        <dbReference type="Proteomes" id="UP000887578"/>
    </source>
</evidence>